<dbReference type="PANTHER" id="PTHR34070:SF1">
    <property type="entry name" value="DNA ALKYLATION REPAIR PROTEIN"/>
    <property type="match status" value="1"/>
</dbReference>
<keyword evidence="2" id="KW-1185">Reference proteome</keyword>
<gene>
    <name evidence="1" type="ORF">E1293_19575</name>
</gene>
<reference evidence="1 2" key="1">
    <citation type="submission" date="2019-03" db="EMBL/GenBank/DDBJ databases">
        <title>Draft genome sequences of novel Actinobacteria.</title>
        <authorList>
            <person name="Sahin N."/>
            <person name="Ay H."/>
            <person name="Saygin H."/>
        </authorList>
    </citation>
    <scope>NUCLEOTIDE SEQUENCE [LARGE SCALE GENOMIC DNA]</scope>
    <source>
        <strain evidence="1 2">DSM 45941</strain>
    </source>
</reference>
<dbReference type="InterPro" id="IPR014825">
    <property type="entry name" value="DNA_alkylation"/>
</dbReference>
<dbReference type="OrthoDB" id="9775346at2"/>
<evidence type="ECO:0000313" key="1">
    <source>
        <dbReference type="EMBL" id="TDD80948.1"/>
    </source>
</evidence>
<name>A0A4R5B421_9ACTN</name>
<sequence>MPRTAAIPARFMELLGGAARAGERARGSGVIAGTRVDANKRHVFSKPGRTGTGNAEFGAIARRRSVSRMDVEGEASRVLAELRAQADPARAEYEKRYLKSDFVHIGVPVPALRKVAVSTVKGKPTRDDLVALARTFWDVTQEGRPVHEARIAAGEVLAKRAVLLEPRDLRLAEELIRDSASWVYVDHLAEKVVGVLVVRYPDLAATLDAWVADPYMWIRRTALLALLPGVRGGDPDLGRIDRYGDALIGEREFFIRKALGWVLRELSKKDPAWVTAWVEPRIDTISGVTLREAVRHLPAADVARIKGQTADQAR</sequence>
<dbReference type="SUPFAM" id="SSF48371">
    <property type="entry name" value="ARM repeat"/>
    <property type="match status" value="1"/>
</dbReference>
<dbReference type="PANTHER" id="PTHR34070">
    <property type="entry name" value="ARMADILLO-TYPE FOLD"/>
    <property type="match status" value="1"/>
</dbReference>
<dbReference type="Pfam" id="PF08713">
    <property type="entry name" value="DNA_alkylation"/>
    <property type="match status" value="1"/>
</dbReference>
<dbReference type="Gene3D" id="1.25.10.90">
    <property type="match status" value="1"/>
</dbReference>
<accession>A0A4R5B421</accession>
<protein>
    <submittedName>
        <fullName evidence="1">DNA alkylation repair protein</fullName>
    </submittedName>
</protein>
<dbReference type="EMBL" id="SMKY01000084">
    <property type="protein sequence ID" value="TDD80948.1"/>
    <property type="molecule type" value="Genomic_DNA"/>
</dbReference>
<evidence type="ECO:0000313" key="2">
    <source>
        <dbReference type="Proteomes" id="UP000295578"/>
    </source>
</evidence>
<organism evidence="1 2">
    <name type="scientific">Actinomadura darangshiensis</name>
    <dbReference type="NCBI Taxonomy" id="705336"/>
    <lineage>
        <taxon>Bacteria</taxon>
        <taxon>Bacillati</taxon>
        <taxon>Actinomycetota</taxon>
        <taxon>Actinomycetes</taxon>
        <taxon>Streptosporangiales</taxon>
        <taxon>Thermomonosporaceae</taxon>
        <taxon>Actinomadura</taxon>
    </lineage>
</organism>
<dbReference type="Proteomes" id="UP000295578">
    <property type="component" value="Unassembled WGS sequence"/>
</dbReference>
<comment type="caution">
    <text evidence="1">The sequence shown here is derived from an EMBL/GenBank/DDBJ whole genome shotgun (WGS) entry which is preliminary data.</text>
</comment>
<dbReference type="AlphaFoldDB" id="A0A4R5B421"/>
<proteinExistence type="predicted"/>
<dbReference type="InterPro" id="IPR016024">
    <property type="entry name" value="ARM-type_fold"/>
</dbReference>